<dbReference type="EMBL" id="FJOG01000022">
    <property type="protein sequence ID" value="CZR62959.1"/>
    <property type="molecule type" value="Genomic_DNA"/>
</dbReference>
<proteinExistence type="predicted"/>
<evidence type="ECO:0000256" key="1">
    <source>
        <dbReference type="SAM" id="Phobius"/>
    </source>
</evidence>
<dbReference type="AlphaFoldDB" id="A0A1L7XD42"/>
<reference evidence="2 3" key="1">
    <citation type="submission" date="2016-03" db="EMBL/GenBank/DDBJ databases">
        <authorList>
            <person name="Ploux O."/>
        </authorList>
    </citation>
    <scope>NUCLEOTIDE SEQUENCE [LARGE SCALE GENOMIC DNA]</scope>
    <source>
        <strain evidence="2 3">UAMH 11012</strain>
    </source>
</reference>
<dbReference type="STRING" id="576137.A0A1L7XD42"/>
<keyword evidence="1" id="KW-0472">Membrane</keyword>
<feature type="transmembrane region" description="Helical" evidence="1">
    <location>
        <begin position="379"/>
        <end position="406"/>
    </location>
</feature>
<evidence type="ECO:0000313" key="2">
    <source>
        <dbReference type="EMBL" id="CZR62959.1"/>
    </source>
</evidence>
<dbReference type="OrthoDB" id="4074350at2759"/>
<gene>
    <name evidence="2" type="ORF">PAC_12856</name>
</gene>
<name>A0A1L7XD42_9HELO</name>
<keyword evidence="3" id="KW-1185">Reference proteome</keyword>
<accession>A0A1L7XD42</accession>
<evidence type="ECO:0000313" key="3">
    <source>
        <dbReference type="Proteomes" id="UP000184330"/>
    </source>
</evidence>
<dbReference type="InterPro" id="IPR021109">
    <property type="entry name" value="Peptidase_aspartic_dom_sf"/>
</dbReference>
<evidence type="ECO:0008006" key="4">
    <source>
        <dbReference type="Google" id="ProtNLM"/>
    </source>
</evidence>
<keyword evidence="1" id="KW-0812">Transmembrane</keyword>
<organism evidence="2 3">
    <name type="scientific">Phialocephala subalpina</name>
    <dbReference type="NCBI Taxonomy" id="576137"/>
    <lineage>
        <taxon>Eukaryota</taxon>
        <taxon>Fungi</taxon>
        <taxon>Dikarya</taxon>
        <taxon>Ascomycota</taxon>
        <taxon>Pezizomycotina</taxon>
        <taxon>Leotiomycetes</taxon>
        <taxon>Helotiales</taxon>
        <taxon>Mollisiaceae</taxon>
        <taxon>Phialocephala</taxon>
        <taxon>Phialocephala fortinii species complex</taxon>
    </lineage>
</organism>
<sequence length="482" mass="53055">MGNFVPSELGTAATTGDIPIKRWSRIFTLQVGTPAQDVRVLISTAGIQPCVIVLEGCIDDPLSNCAESRGKTFNPNASSTWLLNSYYNLEPESNLGIIGTGKFGYEKSLLEFHDKLLAGYFGTQSVTNKFHGLYRSATKLHAKVEEQFDHPSLSWSYTAGAPYRLDKVLGSLGLGGYDLSKAGPENISFPFAEDDSRDLTIQLQGISVSIPGSNHPLLPQGIYTFIDYTLPHIWLPLAACQQFEKSLGLTMDADTGLYLVSDTLHQRLLNQDPTFTFTIVNTMQEPPSLDIVFPYASFNIFVDYPIVQNRTRYFPLARAANDTQYTLGRVFLQERSVYSFPTKRQFYLSQTTFVQNASQHIIAIASINSTSSDNSHHSLPVGAVACLAVACILADITLLVCAWILIKRRSSNKKIEANTLNDDTLSGKPELDAGTNTALCGFPQDRHISHEIAEGRMLTPPHSNPIFEAPGDHPETQELAAK</sequence>
<keyword evidence="1" id="KW-1133">Transmembrane helix</keyword>
<dbReference type="SUPFAM" id="SSF50630">
    <property type="entry name" value="Acid proteases"/>
    <property type="match status" value="1"/>
</dbReference>
<dbReference type="Proteomes" id="UP000184330">
    <property type="component" value="Unassembled WGS sequence"/>
</dbReference>
<dbReference type="Gene3D" id="2.40.70.10">
    <property type="entry name" value="Acid Proteases"/>
    <property type="match status" value="1"/>
</dbReference>
<protein>
    <recommendedName>
        <fullName evidence="4">Peptidase A1 domain-containing protein</fullName>
    </recommendedName>
</protein>